<name>A0ABX3U8G3_KLUIN</name>
<dbReference type="EMBL" id="MWPR01000058">
    <property type="protein sequence ID" value="ORJ47821.1"/>
    <property type="molecule type" value="Genomic_DNA"/>
</dbReference>
<reference evidence="1 2" key="1">
    <citation type="submission" date="2017-02" db="EMBL/GenBank/DDBJ databases">
        <title>Draft genome sequence of a Kluyvera intermedia isolate from a patient with a pancreatic abscess.</title>
        <authorList>
            <person name="Thele R."/>
        </authorList>
    </citation>
    <scope>NUCLEOTIDE SEQUENCE [LARGE SCALE GENOMIC DNA]</scope>
    <source>
        <strain evidence="1 2">FOSA7093</strain>
    </source>
</reference>
<gene>
    <name evidence="1" type="ORF">B2M27_24020</name>
</gene>
<organism evidence="1 2">
    <name type="scientific">Kluyvera intermedia</name>
    <name type="common">Enterobacter intermedius</name>
    <dbReference type="NCBI Taxonomy" id="61648"/>
    <lineage>
        <taxon>Bacteria</taxon>
        <taxon>Pseudomonadati</taxon>
        <taxon>Pseudomonadota</taxon>
        <taxon>Gammaproteobacteria</taxon>
        <taxon>Enterobacterales</taxon>
        <taxon>Enterobacteriaceae</taxon>
        <taxon>Kluyvera</taxon>
    </lineage>
</organism>
<keyword evidence="2" id="KW-1185">Reference proteome</keyword>
<evidence type="ECO:0000313" key="1">
    <source>
        <dbReference type="EMBL" id="ORJ47821.1"/>
    </source>
</evidence>
<proteinExistence type="predicted"/>
<evidence type="ECO:0000313" key="2">
    <source>
        <dbReference type="Proteomes" id="UP000192521"/>
    </source>
</evidence>
<dbReference type="RefSeq" id="WP_085007540.1">
    <property type="nucleotide sequence ID" value="NZ_MWPR01000058.1"/>
</dbReference>
<protein>
    <submittedName>
        <fullName evidence="1">Uncharacterized protein</fullName>
    </submittedName>
</protein>
<accession>A0ABX3U8G3</accession>
<comment type="caution">
    <text evidence="1">The sequence shown here is derived from an EMBL/GenBank/DDBJ whole genome shotgun (WGS) entry which is preliminary data.</text>
</comment>
<sequence>MNYEMTTKQLLDAAEPASRYVPTATAELITGLANAVRQLTGRNFIGIDRDPHSYSTVCGRNYADEEICVA</sequence>
<dbReference type="Proteomes" id="UP000192521">
    <property type="component" value="Unassembled WGS sequence"/>
</dbReference>